<dbReference type="SUPFAM" id="SSF56112">
    <property type="entry name" value="Protein kinase-like (PK-like)"/>
    <property type="match status" value="1"/>
</dbReference>
<dbReference type="InterPro" id="IPR030616">
    <property type="entry name" value="Aur-like"/>
</dbReference>
<feature type="binding site" evidence="7">
    <location>
        <position position="339"/>
    </location>
    <ligand>
        <name>ATP</name>
        <dbReference type="ChEBI" id="CHEBI:30616"/>
    </ligand>
</feature>
<feature type="binding site" evidence="7">
    <location>
        <position position="451"/>
    </location>
    <ligand>
        <name>ATP</name>
        <dbReference type="ChEBI" id="CHEBI:30616"/>
    </ligand>
</feature>
<dbReference type="FunFam" id="1.10.510.10:FF:000571">
    <property type="entry name" value="Maternal embryonic leucine zipper kinase"/>
    <property type="match status" value="1"/>
</dbReference>
<dbReference type="OrthoDB" id="449424at2759"/>
<dbReference type="InterPro" id="IPR017441">
    <property type="entry name" value="Protein_kinase_ATP_BS"/>
</dbReference>
<evidence type="ECO:0000256" key="3">
    <source>
        <dbReference type="ARBA" id="ARBA00022741"/>
    </source>
</evidence>
<gene>
    <name evidence="12" type="ORF">KFE25_013158</name>
</gene>
<feature type="binding site" evidence="7">
    <location>
        <begin position="436"/>
        <end position="437"/>
    </location>
    <ligand>
        <name>ATP</name>
        <dbReference type="ChEBI" id="CHEBI:30616"/>
    </ligand>
</feature>
<dbReference type="GO" id="GO:0004674">
    <property type="term" value="F:protein serine/threonine kinase activity"/>
    <property type="evidence" value="ECO:0007669"/>
    <property type="project" value="UniProtKB-KW"/>
</dbReference>
<feature type="domain" description="Protein kinase" evidence="11">
    <location>
        <begin position="310"/>
        <end position="561"/>
    </location>
</feature>
<organism evidence="12 13">
    <name type="scientific">Diacronema lutheri</name>
    <name type="common">Unicellular marine alga</name>
    <name type="synonym">Monochrysis lutheri</name>
    <dbReference type="NCBI Taxonomy" id="2081491"/>
    <lineage>
        <taxon>Eukaryota</taxon>
        <taxon>Haptista</taxon>
        <taxon>Haptophyta</taxon>
        <taxon>Pavlovophyceae</taxon>
        <taxon>Pavlovales</taxon>
        <taxon>Pavlovaceae</taxon>
        <taxon>Diacronema</taxon>
    </lineage>
</organism>
<keyword evidence="1" id="KW-0723">Serine/threonine-protein kinase</keyword>
<keyword evidence="2" id="KW-0808">Transferase</keyword>
<dbReference type="FunFam" id="3.30.200.20:FF:000042">
    <property type="entry name" value="Aurora kinase A"/>
    <property type="match status" value="1"/>
</dbReference>
<evidence type="ECO:0000256" key="8">
    <source>
        <dbReference type="PIRSR" id="PIRSR630616-3"/>
    </source>
</evidence>
<evidence type="ECO:0000256" key="1">
    <source>
        <dbReference type="ARBA" id="ARBA00022527"/>
    </source>
</evidence>
<accession>A0A8J6CAI0</accession>
<evidence type="ECO:0000256" key="9">
    <source>
        <dbReference type="PROSITE-ProRule" id="PRU10141"/>
    </source>
</evidence>
<dbReference type="PROSITE" id="PS50011">
    <property type="entry name" value="PROTEIN_KINASE_DOM"/>
    <property type="match status" value="1"/>
</dbReference>
<dbReference type="Pfam" id="PF00069">
    <property type="entry name" value="Pkinase"/>
    <property type="match status" value="1"/>
</dbReference>
<keyword evidence="5 7" id="KW-0067">ATP-binding</keyword>
<evidence type="ECO:0000256" key="2">
    <source>
        <dbReference type="ARBA" id="ARBA00022679"/>
    </source>
</evidence>
<comment type="caution">
    <text evidence="12">The sequence shown here is derived from an EMBL/GenBank/DDBJ whole genome shotgun (WGS) entry which is preliminary data.</text>
</comment>
<evidence type="ECO:0000256" key="6">
    <source>
        <dbReference type="PIRSR" id="PIRSR630616-1"/>
    </source>
</evidence>
<name>A0A8J6CAI0_DIALT</name>
<evidence type="ECO:0000313" key="12">
    <source>
        <dbReference type="EMBL" id="KAG8460508.1"/>
    </source>
</evidence>
<feature type="cross-link" description="Glycyl lysine isopeptide (Lys-Gly) (interchain with G-Cter in SUMO2)" evidence="8">
    <location>
        <position position="434"/>
    </location>
</feature>
<dbReference type="PROSITE" id="PS00107">
    <property type="entry name" value="PROTEIN_KINASE_ATP"/>
    <property type="match status" value="1"/>
</dbReference>
<dbReference type="EMBL" id="JAGTXO010000032">
    <property type="protein sequence ID" value="KAG8460508.1"/>
    <property type="molecule type" value="Genomic_DNA"/>
</dbReference>
<dbReference type="PANTHER" id="PTHR24350">
    <property type="entry name" value="SERINE/THREONINE-PROTEIN KINASE IAL-RELATED"/>
    <property type="match status" value="1"/>
</dbReference>
<keyword evidence="3 7" id="KW-0547">Nucleotide-binding</keyword>
<feature type="binding site" evidence="9">
    <location>
        <position position="340"/>
    </location>
    <ligand>
        <name>ATP</name>
        <dbReference type="ChEBI" id="CHEBI:30616"/>
    </ligand>
</feature>
<dbReference type="InterPro" id="IPR000719">
    <property type="entry name" value="Prot_kinase_dom"/>
</dbReference>
<dbReference type="PROSITE" id="PS00108">
    <property type="entry name" value="PROTEIN_KINASE_ST"/>
    <property type="match status" value="1"/>
</dbReference>
<dbReference type="GO" id="GO:0005524">
    <property type="term" value="F:ATP binding"/>
    <property type="evidence" value="ECO:0007669"/>
    <property type="project" value="UniProtKB-UniRule"/>
</dbReference>
<evidence type="ECO:0000256" key="10">
    <source>
        <dbReference type="SAM" id="MobiDB-lite"/>
    </source>
</evidence>
<dbReference type="OMA" id="CTSTHTD"/>
<keyword evidence="4" id="KW-0418">Kinase</keyword>
<feature type="compositionally biased region" description="Low complexity" evidence="10">
    <location>
        <begin position="705"/>
        <end position="729"/>
    </location>
</feature>
<evidence type="ECO:0000313" key="13">
    <source>
        <dbReference type="Proteomes" id="UP000751190"/>
    </source>
</evidence>
<evidence type="ECO:0000256" key="4">
    <source>
        <dbReference type="ARBA" id="ARBA00022777"/>
    </source>
</evidence>
<feature type="region of interest" description="Disordered" evidence="10">
    <location>
        <begin position="1"/>
        <end position="50"/>
    </location>
</feature>
<evidence type="ECO:0000256" key="7">
    <source>
        <dbReference type="PIRSR" id="PIRSR630616-2"/>
    </source>
</evidence>
<proteinExistence type="predicted"/>
<reference evidence="12" key="1">
    <citation type="submission" date="2021-05" db="EMBL/GenBank/DDBJ databases">
        <title>The genome of the haptophyte Pavlova lutheri (Diacronema luteri, Pavlovales) - a model for lipid biosynthesis in eukaryotic algae.</title>
        <authorList>
            <person name="Hulatt C.J."/>
            <person name="Posewitz M.C."/>
        </authorList>
    </citation>
    <scope>NUCLEOTIDE SEQUENCE</scope>
    <source>
        <strain evidence="12">NIVA-4/92</strain>
    </source>
</reference>
<dbReference type="AlphaFoldDB" id="A0A8J6CAI0"/>
<dbReference type="InterPro" id="IPR011009">
    <property type="entry name" value="Kinase-like_dom_sf"/>
</dbReference>
<evidence type="ECO:0000256" key="5">
    <source>
        <dbReference type="ARBA" id="ARBA00022840"/>
    </source>
</evidence>
<evidence type="ECO:0000259" key="11">
    <source>
        <dbReference type="PROSITE" id="PS50011"/>
    </source>
</evidence>
<dbReference type="Gene3D" id="1.10.510.10">
    <property type="entry name" value="Transferase(Phosphotransferase) domain 1"/>
    <property type="match status" value="1"/>
</dbReference>
<dbReference type="CDD" id="cd14003">
    <property type="entry name" value="STKc_AMPK-like"/>
    <property type="match status" value="1"/>
</dbReference>
<sequence>MQHETRVRASSAARHRARPSSGKEPISRLPTAAQPHTHHWRSSAGGDAPARPKVISAWEFSSGDARSAQIAALNAKLPIYGPSGPVITSYGAAAAGAPRSSSGAAGAQPYAASRPSSAAVLRASQPPYRTGGTGSFSSTAAGTAAQAATKPPAGYFLSAHAAALAATASAASHASAASTTRVGGYSAGGTRPASAAAMRSIEHSGAAPVALLRPASAATRFGVAAAGGAGAGGGAAPDRHRAGCGGQPAQYALVPPPTRPMPPPHAAAPDDGTLGAQSRRALAQPAWSVTELQIRSQYAGTIADDVQRHFHFGRQLGSGSFGEVREATHRLTDGPVAIKKIDKLKAATARLRTRIAMEVRLHQRLRHPNIVHLYEVIEGARNVYLVMELLPTTLLALLKERKVLPEAEARPLFAQLLSALSHCHRNSIVHRDIKLENLLLDESRSQLKLCDFGFAVMTRTHKLTVACGSPSYNCPEIVAKRQYHGVPADVWSSGILLYVMLVGAFPFTGSTHESLNRRILAGAYRVPPDLSAGAQDLIRRCLQVDPDRRATVAEMADHPWMRAGAGAPAGTPRHALRADTTEQEVAAALETLGLGRSDARVAIEQLRRGERSHLTTAYELIVARGRRRNAPVAHAHAHAHAQRAGGALSAAHAAGAARPVSSAGSIGAASARHGTAPATAACTSTHTDETLVRRLSAPGAALATGTASAAAAEPRAAQRPQPAHALAHAQPVEPQQQPTEGPAIGPLRATAVKPQLAVAGTAHGALRPTSAAAALRTPAHALVGALTAPPSASAEPRLTDVVG</sequence>
<dbReference type="Proteomes" id="UP000751190">
    <property type="component" value="Unassembled WGS sequence"/>
</dbReference>
<feature type="active site" description="Proton acceptor" evidence="6">
    <location>
        <position position="432"/>
    </location>
</feature>
<dbReference type="InterPro" id="IPR008271">
    <property type="entry name" value="Ser/Thr_kinase_AS"/>
</dbReference>
<keyword evidence="13" id="KW-1185">Reference proteome</keyword>
<protein>
    <recommendedName>
        <fullName evidence="11">Protein kinase domain-containing protein</fullName>
    </recommendedName>
</protein>
<feature type="region of interest" description="Disordered" evidence="10">
    <location>
        <begin position="705"/>
        <end position="745"/>
    </location>
</feature>
<dbReference type="SMART" id="SM00220">
    <property type="entry name" value="S_TKc"/>
    <property type="match status" value="1"/>
</dbReference>